<dbReference type="PANTHER" id="PTHR11373">
    <property type="entry name" value="DEOXYNUCLEOSIDE TRIPHOSPHATE TRIPHOSPHOHYDROLASE"/>
    <property type="match status" value="1"/>
</dbReference>
<evidence type="ECO:0000259" key="2">
    <source>
        <dbReference type="PROSITE" id="PS51831"/>
    </source>
</evidence>
<dbReference type="PROSITE" id="PS51831">
    <property type="entry name" value="HD"/>
    <property type="match status" value="1"/>
</dbReference>
<feature type="domain" description="HD" evidence="2">
    <location>
        <begin position="79"/>
        <end position="267"/>
    </location>
</feature>
<dbReference type="STRING" id="483218.BACPEC_00139"/>
<evidence type="ECO:0000313" key="4">
    <source>
        <dbReference type="Proteomes" id="UP000003136"/>
    </source>
</evidence>
<dbReference type="Pfam" id="PF01966">
    <property type="entry name" value="HD"/>
    <property type="match status" value="1"/>
</dbReference>
<dbReference type="HOGENOM" id="CLU_028163_2_0_9"/>
<dbReference type="Gene3D" id="1.10.3410.10">
    <property type="entry name" value="putative deoxyguanosinetriphosphate triphosphohydrolase like domain"/>
    <property type="match status" value="1"/>
</dbReference>
<protein>
    <recommendedName>
        <fullName evidence="2">HD domain-containing protein</fullName>
    </recommendedName>
</protein>
<evidence type="ECO:0000313" key="3">
    <source>
        <dbReference type="EMBL" id="EEC58798.1"/>
    </source>
</evidence>
<dbReference type="AlphaFoldDB" id="B7AN87"/>
<dbReference type="CDD" id="cd00077">
    <property type="entry name" value="HDc"/>
    <property type="match status" value="1"/>
</dbReference>
<comment type="caution">
    <text evidence="3">The sequence shown here is derived from an EMBL/GenBank/DDBJ whole genome shotgun (WGS) entry which is preliminary data.</text>
</comment>
<dbReference type="InterPro" id="IPR006261">
    <property type="entry name" value="dGTPase"/>
</dbReference>
<gene>
    <name evidence="3" type="ORF">BACPEC_00139</name>
</gene>
<dbReference type="EMBL" id="ABVQ01000031">
    <property type="protein sequence ID" value="EEC58798.1"/>
    <property type="molecule type" value="Genomic_DNA"/>
</dbReference>
<evidence type="ECO:0000256" key="1">
    <source>
        <dbReference type="ARBA" id="ARBA00022801"/>
    </source>
</evidence>
<dbReference type="InterPro" id="IPR050135">
    <property type="entry name" value="dGTPase-like"/>
</dbReference>
<dbReference type="InterPro" id="IPR006674">
    <property type="entry name" value="HD_domain"/>
</dbReference>
<reference evidence="3 4" key="1">
    <citation type="submission" date="2008-11" db="EMBL/GenBank/DDBJ databases">
        <title>Draft genome sequence of Bacteroides pectinophilus (ATCC 43243).</title>
        <authorList>
            <person name="Sudarsanam P."/>
            <person name="Ley R."/>
            <person name="Guruge J."/>
            <person name="Turnbaugh P.J."/>
            <person name="Mahowald M."/>
            <person name="Liep D."/>
            <person name="Gordon J."/>
        </authorList>
    </citation>
    <scope>NUCLEOTIDE SEQUENCE [LARGE SCALE GENOMIC DNA]</scope>
    <source>
        <strain evidence="3 4">ATCC 43243</strain>
    </source>
</reference>
<organism evidence="3 4">
    <name type="scientific">[Bacteroides] pectinophilus ATCC 43243</name>
    <dbReference type="NCBI Taxonomy" id="483218"/>
    <lineage>
        <taxon>Bacteria</taxon>
        <taxon>Bacillati</taxon>
        <taxon>Bacillota</taxon>
        <taxon>Clostridia</taxon>
        <taxon>Eubacteriales</taxon>
    </lineage>
</organism>
<dbReference type="Proteomes" id="UP000003136">
    <property type="component" value="Unassembled WGS sequence"/>
</dbReference>
<name>B7AN87_9FIRM</name>
<dbReference type="InterPro" id="IPR003607">
    <property type="entry name" value="HD/PDEase_dom"/>
</dbReference>
<dbReference type="eggNOG" id="COG0232">
    <property type="taxonomic scope" value="Bacteria"/>
</dbReference>
<keyword evidence="4" id="KW-1185">Reference proteome</keyword>
<dbReference type="Gene3D" id="1.10.3210.10">
    <property type="entry name" value="Hypothetical protein af1432"/>
    <property type="match status" value="1"/>
</dbReference>
<dbReference type="InterPro" id="IPR027432">
    <property type="entry name" value="dGTP_triphosphohydrolase_C"/>
</dbReference>
<dbReference type="GO" id="GO:0008832">
    <property type="term" value="F:dGTPase activity"/>
    <property type="evidence" value="ECO:0007669"/>
    <property type="project" value="TreeGrafter"/>
</dbReference>
<proteinExistence type="predicted"/>
<dbReference type="NCBIfam" id="TIGR01353">
    <property type="entry name" value="dGTP_triPase"/>
    <property type="match status" value="1"/>
</dbReference>
<dbReference type="GO" id="GO:0006203">
    <property type="term" value="P:dGTP catabolic process"/>
    <property type="evidence" value="ECO:0007669"/>
    <property type="project" value="TreeGrafter"/>
</dbReference>
<dbReference type="NCBIfam" id="NF002205">
    <property type="entry name" value="PRK01096.1"/>
    <property type="match status" value="1"/>
</dbReference>
<sequence>MNNNYYLNTITDGGFSMAMNWNMLMSDARYHEDSADAAECGEVTYENDYDTIISSTLFRRLQDKAQVFPLEEDDYVRTRLTHSLEVSAIGKKLGEYVFRKLRDAGADEWFDTHSEKDFSDVLLCAGLVHDIGNPPFGHFGEYAIREWFQNNISSLKLKGVSIDRILTDEQLGDLYHFEGNAQSLRILSATPYLGTLAGFNLSYAVLAAIIKYPVSSVAVASSSKYRKFGYNTAEKALFDDISSKTGMNGSRHPLSYLLEAADDIAYRTSDIEDAMVKKVISYSQIEASLEVYAEANGYDNMYKNIGILKELCAKEIGSGHRNPELTALQMWNKRMKRLMIEEASDSFVKNYDAIINGTFEGGLFENTSSGHIIGAISQLSEQMIYTSPVKIKTELFGRRVIESLLGQFMPAAVRFDTDDKMTFIDCRTIDIISGFYKSMYKAQSDGRDESEKLYLRILMVTDYISGMTDSYAKRLYNGLFV</sequence>
<dbReference type="Gene3D" id="1.10.3550.10">
    <property type="entry name" value="eoxyguanosinetriphosphate triphosphohydrolase domain-like"/>
    <property type="match status" value="1"/>
</dbReference>
<dbReference type="InterPro" id="IPR023293">
    <property type="entry name" value="dGTP_triP_hydro_central_sf"/>
</dbReference>
<dbReference type="SMART" id="SM00471">
    <property type="entry name" value="HDc"/>
    <property type="match status" value="1"/>
</dbReference>
<accession>B7AN87</accession>
<keyword evidence="1" id="KW-0378">Hydrolase</keyword>
<dbReference type="PANTHER" id="PTHR11373:SF32">
    <property type="entry name" value="DEOXYGUANOSINETRIPHOSPHATE TRIPHOSPHOHYDROLASE"/>
    <property type="match status" value="1"/>
</dbReference>
<reference evidence="3 4" key="2">
    <citation type="submission" date="2008-11" db="EMBL/GenBank/DDBJ databases">
        <authorList>
            <person name="Fulton L."/>
            <person name="Clifton S."/>
            <person name="Fulton B."/>
            <person name="Xu J."/>
            <person name="Minx P."/>
            <person name="Pepin K.H."/>
            <person name="Johnson M."/>
            <person name="Bhonagiri V."/>
            <person name="Nash W.E."/>
            <person name="Mardis E.R."/>
            <person name="Wilson R.K."/>
        </authorList>
    </citation>
    <scope>NUCLEOTIDE SEQUENCE [LARGE SCALE GENOMIC DNA]</scope>
    <source>
        <strain evidence="3 4">ATCC 43243</strain>
    </source>
</reference>
<dbReference type="SUPFAM" id="SSF109604">
    <property type="entry name" value="HD-domain/PDEase-like"/>
    <property type="match status" value="1"/>
</dbReference>